<gene>
    <name evidence="3" type="ORF">TSPGSL018_25865</name>
</gene>
<feature type="compositionally biased region" description="Polar residues" evidence="1">
    <location>
        <begin position="8"/>
        <end position="41"/>
    </location>
</feature>
<feature type="region of interest" description="Disordered" evidence="1">
    <location>
        <begin position="1"/>
        <end position="41"/>
    </location>
</feature>
<evidence type="ECO:0000256" key="2">
    <source>
        <dbReference type="SAM" id="Phobius"/>
    </source>
</evidence>
<organism evidence="3">
    <name type="scientific">Tetraselmis sp. GSL018</name>
    <dbReference type="NCBI Taxonomy" id="582737"/>
    <lineage>
        <taxon>Eukaryota</taxon>
        <taxon>Viridiplantae</taxon>
        <taxon>Chlorophyta</taxon>
        <taxon>core chlorophytes</taxon>
        <taxon>Chlorodendrophyceae</taxon>
        <taxon>Chlorodendrales</taxon>
        <taxon>Chlorodendraceae</taxon>
        <taxon>Tetraselmis</taxon>
    </lineage>
</organism>
<feature type="transmembrane region" description="Helical" evidence="2">
    <location>
        <begin position="61"/>
        <end position="79"/>
    </location>
</feature>
<proteinExistence type="predicted"/>
<dbReference type="AlphaFoldDB" id="A0A061QLN2"/>
<evidence type="ECO:0000313" key="3">
    <source>
        <dbReference type="EMBL" id="JAC61567.1"/>
    </source>
</evidence>
<accession>A0A061QLN2</accession>
<keyword evidence="2" id="KW-0472">Membrane</keyword>
<dbReference type="EMBL" id="GBEZ01025531">
    <property type="protein sequence ID" value="JAC61567.1"/>
    <property type="molecule type" value="Transcribed_RNA"/>
</dbReference>
<sequence>MSMRANRMQFNSSKPVGQSTESESEPKGNQSVLQQNDNQTSTLHFEKRSSMLYGIWGGSEYSGVACMAVSAVLAALMVIPPVCPTSAQ</sequence>
<reference evidence="3" key="1">
    <citation type="submission" date="2014-05" db="EMBL/GenBank/DDBJ databases">
        <title>The transcriptome of the halophilic microalga Tetraselmis sp. GSL018 isolated from the Great Salt Lake, Utah.</title>
        <authorList>
            <person name="Jinkerson R.E."/>
            <person name="D'Adamo S."/>
            <person name="Posewitz M.C."/>
        </authorList>
    </citation>
    <scope>NUCLEOTIDE SEQUENCE</scope>
    <source>
        <strain evidence="3">GSL018</strain>
    </source>
</reference>
<keyword evidence="2" id="KW-1133">Transmembrane helix</keyword>
<keyword evidence="2" id="KW-0812">Transmembrane</keyword>
<protein>
    <submittedName>
        <fullName evidence="3">Uncharacterized protein</fullName>
    </submittedName>
</protein>
<name>A0A061QLN2_9CHLO</name>
<evidence type="ECO:0000256" key="1">
    <source>
        <dbReference type="SAM" id="MobiDB-lite"/>
    </source>
</evidence>